<evidence type="ECO:0000313" key="5">
    <source>
        <dbReference type="EMBL" id="AAH76034.1"/>
    </source>
</evidence>
<sequence length="290" mass="31832">MSISTFQKLTVVSCVLLCVALLLPKMLLSRGHREPDGPAGNFPPVPQRGPLSDERRSRQSSRTHTTEAIARARGAGAAATGKSNLAGQIIPIYGFGILLYILYILFKITAKGRSSTPPESRLSAVRAENTKRKITDFELAQLQDRLNETKDMIERILSTASTGSDSAAVPLDEEQNLLFQLQEITRVMQEGRLVDTADPPDHLQEHFCCVHPPDTHTHTPMEDVDDTHTPLAESDQTLMTESDDKHTHTPMAESDSVNTAAQDASISQSQPQTDTQTGSDITGLRRRNKP</sequence>
<dbReference type="GO" id="GO:0007271">
    <property type="term" value="P:synaptic transmission, cholinergic"/>
    <property type="evidence" value="ECO:0000318"/>
    <property type="project" value="GO_Central"/>
</dbReference>
<feature type="signal peptide" evidence="3">
    <location>
        <begin position="1"/>
        <end position="29"/>
    </location>
</feature>
<evidence type="ECO:0000256" key="2">
    <source>
        <dbReference type="SAM" id="Phobius"/>
    </source>
</evidence>
<dbReference type="GeneID" id="436654"/>
<feature type="compositionally biased region" description="Polar residues" evidence="1">
    <location>
        <begin position="255"/>
        <end position="280"/>
    </location>
</feature>
<dbReference type="InterPro" id="IPR026160">
    <property type="entry name" value="Ric3"/>
</dbReference>
<proteinExistence type="evidence at transcript level"/>
<dbReference type="GO" id="GO:0043025">
    <property type="term" value="C:neuronal cell body"/>
    <property type="evidence" value="ECO:0000318"/>
    <property type="project" value="GO_Central"/>
</dbReference>
<feature type="chain" id="PRO_5035034003" evidence="3 7">
    <location>
        <begin position="30"/>
        <end position="290"/>
    </location>
</feature>
<evidence type="ECO:0000256" key="1">
    <source>
        <dbReference type="SAM" id="MobiDB-lite"/>
    </source>
</evidence>
<dbReference type="CTD" id="436654"/>
<dbReference type="Pfam" id="PF15361">
    <property type="entry name" value="RIC3"/>
    <property type="match status" value="1"/>
</dbReference>
<dbReference type="RefSeq" id="NP_001002381.1">
    <property type="nucleotide sequence ID" value="NM_001002381.1"/>
</dbReference>
<name>Q6DHE0_DANRE</name>
<dbReference type="AGR" id="ZFIN:ZDB-GENE-040323-1"/>
<gene>
    <name evidence="7 8" type="primary">ric3b</name>
    <name evidence="7" type="synonym">ric3</name>
    <name evidence="5 7" type="ORF">zgc:92489</name>
</gene>
<reference evidence="6" key="3">
    <citation type="journal article" date="2013" name="Nature">
        <title>The zebrafish reference genome sequence and its relationship to the human genome.</title>
        <authorList>
            <consortium name="Genome Reference Consortium Zebrafish"/>
            <person name="Howe K."/>
            <person name="Clark M.D."/>
            <person name="Torroja C.F."/>
            <person name="Torrance J."/>
            <person name="Berthelot C."/>
            <person name="Muffato M."/>
            <person name="Collins J.E."/>
            <person name="Humphray S."/>
            <person name="McLaren K."/>
            <person name="Matthews L."/>
            <person name="McLaren S."/>
            <person name="Sealy I."/>
            <person name="Caccamo M."/>
            <person name="Churcher C."/>
            <person name="Scott C."/>
            <person name="Barrett J.C."/>
            <person name="Koch R."/>
            <person name="Rauch G.J."/>
            <person name="White S."/>
            <person name="Chow W."/>
            <person name="Kilian B."/>
            <person name="Quintais L.T."/>
            <person name="Guerra-Assuncao J.A."/>
            <person name="Zhou Y."/>
            <person name="Gu Y."/>
            <person name="Yen J."/>
            <person name="Vogel J.H."/>
            <person name="Eyre T."/>
            <person name="Redmond S."/>
            <person name="Banerjee R."/>
            <person name="Chi J."/>
            <person name="Fu B."/>
            <person name="Langley E."/>
            <person name="Maguire S.F."/>
            <person name="Laird G.K."/>
            <person name="Lloyd D."/>
            <person name="Kenyon E."/>
            <person name="Donaldson S."/>
            <person name="Sehra H."/>
            <person name="Almeida-King J."/>
            <person name="Loveland J."/>
            <person name="Trevanion S."/>
            <person name="Jones M."/>
            <person name="Quail M."/>
            <person name="Willey D."/>
            <person name="Hunt A."/>
            <person name="Burton J."/>
            <person name="Sims S."/>
            <person name="McLay K."/>
            <person name="Plumb B."/>
            <person name="Davis J."/>
            <person name="Clee C."/>
            <person name="Oliver K."/>
            <person name="Clark R."/>
            <person name="Riddle C."/>
            <person name="Elliot D."/>
            <person name="Eliott D."/>
            <person name="Threadgold G."/>
            <person name="Harden G."/>
            <person name="Ware D."/>
            <person name="Begum S."/>
            <person name="Mortimore B."/>
            <person name="Mortimer B."/>
            <person name="Kerry G."/>
            <person name="Heath P."/>
            <person name="Phillimore B."/>
            <person name="Tracey A."/>
            <person name="Corby N."/>
            <person name="Dunn M."/>
            <person name="Johnson C."/>
            <person name="Wood J."/>
            <person name="Clark S."/>
            <person name="Pelan S."/>
            <person name="Griffiths G."/>
            <person name="Smith M."/>
            <person name="Glithero R."/>
            <person name="Howden P."/>
            <person name="Barker N."/>
            <person name="Lloyd C."/>
            <person name="Stevens C."/>
            <person name="Harley J."/>
            <person name="Holt K."/>
            <person name="Panagiotidis G."/>
            <person name="Lovell J."/>
            <person name="Beasley H."/>
            <person name="Henderson C."/>
            <person name="Gordon D."/>
            <person name="Auger K."/>
            <person name="Wright D."/>
            <person name="Collins J."/>
            <person name="Raisen C."/>
            <person name="Dyer L."/>
            <person name="Leung K."/>
            <person name="Robertson L."/>
            <person name="Ambridge K."/>
            <person name="Leongamornlert D."/>
            <person name="McGuire S."/>
            <person name="Gilderthorp R."/>
            <person name="Griffiths C."/>
            <person name="Manthravadi D."/>
            <person name="Nichol S."/>
            <person name="Barker G."/>
            <person name="Whitehead S."/>
            <person name="Kay M."/>
            <person name="Brown J."/>
            <person name="Murnane C."/>
            <person name="Gray E."/>
            <person name="Humphries M."/>
            <person name="Sycamore N."/>
            <person name="Barker D."/>
            <person name="Saunders D."/>
            <person name="Wallis J."/>
            <person name="Babbage A."/>
            <person name="Hammond S."/>
            <person name="Mashreghi-Mohammadi M."/>
            <person name="Barr L."/>
            <person name="Martin S."/>
            <person name="Wray P."/>
            <person name="Ellington A."/>
            <person name="Matthews N."/>
            <person name="Ellwood M."/>
            <person name="Woodmansey R."/>
            <person name="Clark G."/>
            <person name="Cooper J."/>
            <person name="Cooper J."/>
            <person name="Tromans A."/>
            <person name="Grafham D."/>
            <person name="Skuce C."/>
            <person name="Pandian R."/>
            <person name="Andrews R."/>
            <person name="Harrison E."/>
            <person name="Kimberley A."/>
            <person name="Garnett J."/>
            <person name="Fosker N."/>
            <person name="Hall R."/>
            <person name="Garner P."/>
            <person name="Kelly D."/>
            <person name="Bird C."/>
            <person name="Palmer S."/>
            <person name="Gehring I."/>
            <person name="Berger A."/>
            <person name="Dooley C.M."/>
            <person name="Ersan-Urun Z."/>
            <person name="Eser C."/>
            <person name="Geiger H."/>
            <person name="Geisler M."/>
            <person name="Karotki L."/>
            <person name="Kirn A."/>
            <person name="Konantz J."/>
            <person name="Konantz M."/>
            <person name="Oberlander M."/>
            <person name="Rudolph-Geiger S."/>
            <person name="Teucke M."/>
            <person name="Lanz C."/>
            <person name="Raddatz G."/>
            <person name="Osoegawa K."/>
            <person name="Zhu B."/>
            <person name="Rapp A."/>
            <person name="Widaa S."/>
            <person name="Langford C."/>
            <person name="Yang F."/>
            <person name="Schuster S.C."/>
            <person name="Carter N.P."/>
            <person name="Harrow J."/>
            <person name="Ning Z."/>
            <person name="Herrero J."/>
            <person name="Searle S.M."/>
            <person name="Enright A."/>
            <person name="Geisler R."/>
            <person name="Plasterk R.H."/>
            <person name="Lee C."/>
            <person name="Westerfield M."/>
            <person name="de Jong P.J."/>
            <person name="Zon L.I."/>
            <person name="Postlethwait J.H."/>
            <person name="Nusslein-Volhard C."/>
            <person name="Hubbard T.J."/>
            <person name="Roest Crollius H."/>
            <person name="Rogers J."/>
            <person name="Stemple D.L."/>
        </authorList>
    </citation>
    <scope>NUCLEOTIDE SEQUENCE [LARGE SCALE GENOMIC DNA]</scope>
</reference>
<feature type="region of interest" description="Disordered" evidence="1">
    <location>
        <begin position="34"/>
        <end position="73"/>
    </location>
</feature>
<dbReference type="EMBL" id="BC076034">
    <property type="protein sequence ID" value="AAH76034.1"/>
    <property type="molecule type" value="mRNA"/>
</dbReference>
<keyword evidence="2" id="KW-0812">Transmembrane</keyword>
<keyword evidence="6" id="KW-1185">Reference proteome</keyword>
<dbReference type="GO" id="GO:0045202">
    <property type="term" value="C:synapse"/>
    <property type="evidence" value="ECO:0007669"/>
    <property type="project" value="GOC"/>
</dbReference>
<dbReference type="PANTHER" id="PTHR21723">
    <property type="entry name" value="RESISTANCE TO INHIBITORS OF CHOLINESTERASE PROTEIN 3 RIC3"/>
    <property type="match status" value="1"/>
</dbReference>
<dbReference type="GO" id="GO:0034394">
    <property type="term" value="P:protein localization to cell surface"/>
    <property type="evidence" value="ECO:0000318"/>
    <property type="project" value="GO_Central"/>
</dbReference>
<dbReference type="ZFIN" id="ZDB-GENE-040323-1">
    <property type="gene designation" value="ric3b"/>
</dbReference>
<evidence type="ECO:0000313" key="6">
    <source>
        <dbReference type="Proteomes" id="UP000000437"/>
    </source>
</evidence>
<feature type="region of interest" description="Disordered" evidence="1">
    <location>
        <begin position="240"/>
        <end position="290"/>
    </location>
</feature>
<dbReference type="AlphaFoldDB" id="Q6DHE0"/>
<dbReference type="PhylomeDB" id="Q6DHE0"/>
<dbReference type="KEGG" id="dre:436654"/>
<dbReference type="PANTHER" id="PTHR21723:SF4">
    <property type="entry name" value="ZGC:92489"/>
    <property type="match status" value="1"/>
</dbReference>
<reference evidence="5" key="2">
    <citation type="submission" date="2004-07" db="EMBL/GenBank/DDBJ databases">
        <authorList>
            <consortium name="NIH - Zebrafish Gene Collection (ZGC) project"/>
        </authorList>
    </citation>
    <scope>NUCLEOTIDE SEQUENCE [LARGE SCALE MRNA]</scope>
    <source>
        <tissue evidence="5">Whole</tissue>
    </source>
</reference>
<reference evidence="7" key="4">
    <citation type="journal article" date="2016" name="BMC Genomics">
        <title>Gene evolution and gene expression after whole genome duplication in fish: the PhyloFish database.</title>
        <authorList>
            <person name="Pasquier J."/>
            <person name="Cabau C."/>
            <person name="Nguyen T."/>
            <person name="Jouanno E."/>
            <person name="Severac D."/>
            <person name="Braasch I."/>
            <person name="Journot L."/>
            <person name="Pontarotti P."/>
            <person name="Klopp C."/>
            <person name="Postlethwait J.H."/>
            <person name="Guiguen Y."/>
            <person name="Bobe J."/>
        </authorList>
    </citation>
    <scope>NUCLEOTIDE SEQUENCE</scope>
</reference>
<evidence type="ECO:0000256" key="3">
    <source>
        <dbReference type="SAM" id="SignalP"/>
    </source>
</evidence>
<keyword evidence="2" id="KW-0472">Membrane</keyword>
<dbReference type="InterPro" id="IPR032763">
    <property type="entry name" value="RIC3_N"/>
</dbReference>
<reference evidence="7" key="1">
    <citation type="journal article" date="2003" name="J. Biol. Chem.">
        <title>Conservation within the RIC-3 gene family. Effectors of mammalian nicotinic acetylcholine receptor expression.</title>
        <authorList>
            <person name="Halevi S."/>
            <person name="Yassin L."/>
            <person name="Eshel M."/>
            <person name="Sala F."/>
            <person name="Sala S."/>
            <person name="Criado M."/>
            <person name="Treinin M."/>
        </authorList>
    </citation>
    <scope>NUCLEOTIDE SEQUENCE</scope>
</reference>
<feature type="compositionally biased region" description="Low complexity" evidence="1">
    <location>
        <begin position="60"/>
        <end position="73"/>
    </location>
</feature>
<keyword evidence="2" id="KW-1133">Transmembrane helix</keyword>
<dbReference type="Proteomes" id="UP000000437">
    <property type="component" value="Chromosome 25"/>
</dbReference>
<organism evidence="5">
    <name type="scientific">Danio rerio</name>
    <name type="common">Zebrafish</name>
    <name type="synonym">Brachydanio rerio</name>
    <dbReference type="NCBI Taxonomy" id="7955"/>
    <lineage>
        <taxon>Eukaryota</taxon>
        <taxon>Metazoa</taxon>
        <taxon>Chordata</taxon>
        <taxon>Craniata</taxon>
        <taxon>Vertebrata</taxon>
        <taxon>Euteleostomi</taxon>
        <taxon>Actinopterygii</taxon>
        <taxon>Neopterygii</taxon>
        <taxon>Teleostei</taxon>
        <taxon>Ostariophysi</taxon>
        <taxon>Cypriniformes</taxon>
        <taxon>Danionidae</taxon>
        <taxon>Danioninae</taxon>
        <taxon>Danio</taxon>
    </lineage>
</organism>
<reference evidence="7" key="6">
    <citation type="journal article" date="2020" name="Environ. Pollut.">
        <title>Parental exposure to environmental concentrations of tris(1,3-dichloro-2-propyl)phosphate induces abnormal DNA methylation and behavioral changes in F1 zebrafish larvae.</title>
        <authorList>
            <person name="Ding X."/>
            <person name="Sun W."/>
            <person name="Dai L."/>
            <person name="Liu C."/>
            <person name="Sun Q."/>
            <person name="Wang J."/>
            <person name="Zhang P."/>
            <person name="Li K."/>
            <person name="Yu L."/>
        </authorList>
    </citation>
    <scope>NUCLEOTIDE SEQUENCE</scope>
</reference>
<dbReference type="GO" id="GO:0043005">
    <property type="term" value="C:neuron projection"/>
    <property type="evidence" value="ECO:0000318"/>
    <property type="project" value="GO_Central"/>
</dbReference>
<protein>
    <submittedName>
        <fullName evidence="7">Protein RIC-3b precursor</fullName>
    </submittedName>
    <submittedName>
        <fullName evidence="5">Zgc:92489</fullName>
    </submittedName>
</protein>
<dbReference type="OrthoDB" id="9938788at2759"/>
<feature type="transmembrane region" description="Helical" evidence="2">
    <location>
        <begin position="85"/>
        <end position="106"/>
    </location>
</feature>
<accession>Q6DHE0</accession>
<feature type="domain" description="Resistance to inhibitors of cholinesterase protein 3 N-terminal" evidence="4">
    <location>
        <begin position="15"/>
        <end position="158"/>
    </location>
</feature>
<evidence type="ECO:0000313" key="8">
    <source>
        <dbReference type="ZFIN" id="ZDB-GENE-040323-1"/>
    </source>
</evidence>
<keyword evidence="3 7" id="KW-0732">Signal</keyword>
<evidence type="ECO:0000259" key="4">
    <source>
        <dbReference type="Pfam" id="PF15361"/>
    </source>
</evidence>
<reference evidence="7" key="7">
    <citation type="submission" date="2025-04" db="UniProtKB">
        <authorList>
            <consortium name="RefSeq"/>
        </authorList>
    </citation>
    <scope>IDENTIFICATION</scope>
</reference>
<evidence type="ECO:0000313" key="7">
    <source>
        <dbReference type="RefSeq" id="NP_001002381.1"/>
    </source>
</evidence>
<reference evidence="7" key="5">
    <citation type="journal article" date="2018" name="PLoS Biol.">
        <title>Neurotransmitter-mediated activity spatially controls neuronal migration in the zebrafish cerebellum.</title>
        <authorList>
            <person name="Theisen U."/>
            <person name="Hennig C."/>
            <person name="Ring T."/>
            <person name="Schnabel R."/>
            <person name="Koster R.W."/>
        </authorList>
    </citation>
    <scope>NUCLEOTIDE SEQUENCE</scope>
</reference>